<dbReference type="RefSeq" id="WP_002980467.1">
    <property type="nucleotide sequence ID" value="NZ_AOGY02000038.1"/>
</dbReference>
<dbReference type="InterPro" id="IPR003848">
    <property type="entry name" value="DUF218"/>
</dbReference>
<accession>N1WAW1</accession>
<dbReference type="InterPro" id="IPR051599">
    <property type="entry name" value="Cell_Envelope_Assoc"/>
</dbReference>
<keyword evidence="1" id="KW-0472">Membrane</keyword>
<evidence type="ECO:0000313" key="3">
    <source>
        <dbReference type="EMBL" id="EMY70357.1"/>
    </source>
</evidence>
<protein>
    <recommendedName>
        <fullName evidence="2">DUF218 domain-containing protein</fullName>
    </recommendedName>
</protein>
<dbReference type="AlphaFoldDB" id="N1WAW1"/>
<evidence type="ECO:0000259" key="2">
    <source>
        <dbReference type="Pfam" id="PF02698"/>
    </source>
</evidence>
<evidence type="ECO:0000256" key="1">
    <source>
        <dbReference type="SAM" id="Phobius"/>
    </source>
</evidence>
<feature type="domain" description="DUF218" evidence="2">
    <location>
        <begin position="39"/>
        <end position="178"/>
    </location>
</feature>
<gene>
    <name evidence="3" type="ORF">LEP1GSC199_3361</name>
</gene>
<comment type="caution">
    <text evidence="3">The sequence shown here is derived from an EMBL/GenBank/DDBJ whole genome shotgun (WGS) entry which is preliminary data.</text>
</comment>
<feature type="transmembrane region" description="Helical" evidence="1">
    <location>
        <begin position="12"/>
        <end position="29"/>
    </location>
</feature>
<dbReference type="EMBL" id="AOGY02000038">
    <property type="protein sequence ID" value="EMY70357.1"/>
    <property type="molecule type" value="Genomic_DNA"/>
</dbReference>
<sequence length="192" mass="21700">MKKILYSLVKLSFSYFLISSAYIISTGLVEEKEMKSHTALVLGNKVELNGLPSDRLKARLDRTVYLYQSNLIQKIIVSGGMGKEGFDEAKVMKDYLINQGIDSNHIIEDNQGYTTEKSANNLKAILGSNFDESILIISQYYHLPGAKFLLKKAGFLNVKTSYARYVEIRDLYSIFRETIALPLVVMARSQNL</sequence>
<dbReference type="Gene3D" id="3.40.50.620">
    <property type="entry name" value="HUPs"/>
    <property type="match status" value="1"/>
</dbReference>
<dbReference type="PANTHER" id="PTHR30336:SF20">
    <property type="entry name" value="DUF218 DOMAIN-CONTAINING PROTEIN"/>
    <property type="match status" value="1"/>
</dbReference>
<dbReference type="GO" id="GO:0005886">
    <property type="term" value="C:plasma membrane"/>
    <property type="evidence" value="ECO:0007669"/>
    <property type="project" value="TreeGrafter"/>
</dbReference>
<organism evidence="3 4">
    <name type="scientific">Leptospira vanthielii serovar Holland str. Waz Holland = ATCC 700522</name>
    <dbReference type="NCBI Taxonomy" id="1218591"/>
    <lineage>
        <taxon>Bacteria</taxon>
        <taxon>Pseudomonadati</taxon>
        <taxon>Spirochaetota</taxon>
        <taxon>Spirochaetia</taxon>
        <taxon>Leptospirales</taxon>
        <taxon>Leptospiraceae</taxon>
        <taxon>Leptospira</taxon>
    </lineage>
</organism>
<dbReference type="Proteomes" id="UP000012227">
    <property type="component" value="Unassembled WGS sequence"/>
</dbReference>
<evidence type="ECO:0000313" key="4">
    <source>
        <dbReference type="Proteomes" id="UP000012227"/>
    </source>
</evidence>
<dbReference type="InterPro" id="IPR014729">
    <property type="entry name" value="Rossmann-like_a/b/a_fold"/>
</dbReference>
<name>N1WAW1_9LEPT</name>
<dbReference type="CDD" id="cd06259">
    <property type="entry name" value="YdcF-like"/>
    <property type="match status" value="1"/>
</dbReference>
<dbReference type="Pfam" id="PF02698">
    <property type="entry name" value="DUF218"/>
    <property type="match status" value="1"/>
</dbReference>
<keyword evidence="1" id="KW-0812">Transmembrane</keyword>
<reference evidence="3 4" key="1">
    <citation type="submission" date="2013-03" db="EMBL/GenBank/DDBJ databases">
        <authorList>
            <person name="Harkins D.M."/>
            <person name="Durkin A.S."/>
            <person name="Brinkac L.M."/>
            <person name="Haft D.H."/>
            <person name="Selengut J.D."/>
            <person name="Sanka R."/>
            <person name="DePew J."/>
            <person name="Purushe J."/>
            <person name="Galloway R.L."/>
            <person name="Vinetz J.M."/>
            <person name="Sutton G.G."/>
            <person name="Nierman W.C."/>
            <person name="Fouts D.E."/>
        </authorList>
    </citation>
    <scope>NUCLEOTIDE SEQUENCE [LARGE SCALE GENOMIC DNA]</scope>
    <source>
        <strain evidence="3 4">Waz Holland</strain>
    </source>
</reference>
<dbReference type="STRING" id="1218591.LEP1GSC199_3361"/>
<keyword evidence="1" id="KW-1133">Transmembrane helix</keyword>
<dbReference type="PANTHER" id="PTHR30336">
    <property type="entry name" value="INNER MEMBRANE PROTEIN, PROBABLE PERMEASE"/>
    <property type="match status" value="1"/>
</dbReference>
<proteinExistence type="predicted"/>